<reference evidence="2" key="1">
    <citation type="submission" date="2020-07" db="EMBL/GenBank/DDBJ databases">
        <title>Multicomponent nature underlies the extraordinary mechanical properties of spider dragline silk.</title>
        <authorList>
            <person name="Kono N."/>
            <person name="Nakamura H."/>
            <person name="Mori M."/>
            <person name="Yoshida Y."/>
            <person name="Ohtoshi R."/>
            <person name="Malay A.D."/>
            <person name="Moran D.A.P."/>
            <person name="Tomita M."/>
            <person name="Numata K."/>
            <person name="Arakawa K."/>
        </authorList>
    </citation>
    <scope>NUCLEOTIDE SEQUENCE</scope>
</reference>
<comment type="caution">
    <text evidence="2">The sequence shown here is derived from an EMBL/GenBank/DDBJ whole genome shotgun (WGS) entry which is preliminary data.</text>
</comment>
<evidence type="ECO:0000256" key="1">
    <source>
        <dbReference type="SAM" id="MobiDB-lite"/>
    </source>
</evidence>
<name>A0A8X6LJQ9_TRICU</name>
<proteinExistence type="predicted"/>
<sequence length="220" mass="24855">MPELTFSAKSILKETISLPIVITVIFTAKQTGYSNKWLKLGEKMDKELVNNVFLMNPTGNELGQASQDIPNQSSTVLLTDDSFLLTNNTQDTPNLEAITVNDVSERLLTEGRNVEVIVENNEKKPGEKVRERKRKVESSKFNKKMSKSLEAKRSSTKKQPGILASKNVPRSKSARSKIAVFKYQLKKALDNKTKKLRGHKSLTAKETALRKQRGRYYQVN</sequence>
<evidence type="ECO:0000313" key="3">
    <source>
        <dbReference type="Proteomes" id="UP000887116"/>
    </source>
</evidence>
<feature type="region of interest" description="Disordered" evidence="1">
    <location>
        <begin position="124"/>
        <end position="170"/>
    </location>
</feature>
<dbReference type="AlphaFoldDB" id="A0A8X6LJQ9"/>
<protein>
    <submittedName>
        <fullName evidence="2">Uncharacterized protein</fullName>
    </submittedName>
</protein>
<evidence type="ECO:0000313" key="2">
    <source>
        <dbReference type="EMBL" id="GFR13316.1"/>
    </source>
</evidence>
<accession>A0A8X6LJQ9</accession>
<feature type="compositionally biased region" description="Basic and acidic residues" evidence="1">
    <location>
        <begin position="124"/>
        <end position="140"/>
    </location>
</feature>
<dbReference type="EMBL" id="BMAO01007057">
    <property type="protein sequence ID" value="GFR13316.1"/>
    <property type="molecule type" value="Genomic_DNA"/>
</dbReference>
<organism evidence="2 3">
    <name type="scientific">Trichonephila clavata</name>
    <name type="common">Joro spider</name>
    <name type="synonym">Nephila clavata</name>
    <dbReference type="NCBI Taxonomy" id="2740835"/>
    <lineage>
        <taxon>Eukaryota</taxon>
        <taxon>Metazoa</taxon>
        <taxon>Ecdysozoa</taxon>
        <taxon>Arthropoda</taxon>
        <taxon>Chelicerata</taxon>
        <taxon>Arachnida</taxon>
        <taxon>Araneae</taxon>
        <taxon>Araneomorphae</taxon>
        <taxon>Entelegynae</taxon>
        <taxon>Araneoidea</taxon>
        <taxon>Nephilidae</taxon>
        <taxon>Trichonephila</taxon>
    </lineage>
</organism>
<keyword evidence="3" id="KW-1185">Reference proteome</keyword>
<gene>
    <name evidence="2" type="ORF">TNCT_570161</name>
</gene>
<dbReference type="Proteomes" id="UP000887116">
    <property type="component" value="Unassembled WGS sequence"/>
</dbReference>
<dbReference type="OrthoDB" id="6434729at2759"/>